<dbReference type="Gene3D" id="3.30.300.30">
    <property type="match status" value="1"/>
</dbReference>
<evidence type="ECO:0000256" key="5">
    <source>
        <dbReference type="ARBA" id="ARBA00023139"/>
    </source>
</evidence>
<evidence type="ECO:0000313" key="11">
    <source>
        <dbReference type="Proteomes" id="UP000219564"/>
    </source>
</evidence>
<comment type="similarity">
    <text evidence="2 8">Belongs to the YscJ lipoprotein family.</text>
</comment>
<dbReference type="NCBIfam" id="TIGR02544">
    <property type="entry name" value="III_secr_YscJ"/>
    <property type="match status" value="1"/>
</dbReference>
<keyword evidence="7 8" id="KW-0449">Lipoprotein</keyword>
<evidence type="ECO:0000259" key="9">
    <source>
        <dbReference type="Pfam" id="PF01514"/>
    </source>
</evidence>
<dbReference type="AlphaFoldDB" id="A0AAX2HD78"/>
<dbReference type="InterPro" id="IPR003282">
    <property type="entry name" value="T3SS_SctJ"/>
</dbReference>
<dbReference type="Pfam" id="PF01514">
    <property type="entry name" value="YscJ_FliF"/>
    <property type="match status" value="1"/>
</dbReference>
<evidence type="ECO:0000256" key="4">
    <source>
        <dbReference type="ARBA" id="ARBA00023136"/>
    </source>
</evidence>
<evidence type="ECO:0000256" key="1">
    <source>
        <dbReference type="ARBA" id="ARBA00004459"/>
    </source>
</evidence>
<dbReference type="EMBL" id="OBKZ01000045">
    <property type="protein sequence ID" value="SOB54249.1"/>
    <property type="molecule type" value="Genomic_DNA"/>
</dbReference>
<dbReference type="PROSITE" id="PS51257">
    <property type="entry name" value="PROKAR_LIPOPROTEIN"/>
    <property type="match status" value="1"/>
</dbReference>
<proteinExistence type="inferred from homology"/>
<dbReference type="GO" id="GO:0009279">
    <property type="term" value="C:cell outer membrane"/>
    <property type="evidence" value="ECO:0007669"/>
    <property type="project" value="UniProtKB-SubCell"/>
</dbReference>
<keyword evidence="6 8" id="KW-0998">Cell outer membrane</keyword>
<comment type="caution">
    <text evidence="10">The sequence shown here is derived from an EMBL/GenBank/DDBJ whole genome shotgun (WGS) entry which is preliminary data.</text>
</comment>
<comment type="subcellular location">
    <subcellularLocation>
        <location evidence="1">Cell outer membrane</location>
        <topology evidence="1">Lipid-anchor</topology>
    </subcellularLocation>
</comment>
<keyword evidence="8" id="KW-1133">Transmembrane helix</keyword>
<keyword evidence="4 8" id="KW-0472">Membrane</keyword>
<reference evidence="10 11" key="1">
    <citation type="submission" date="2017-08" db="EMBL/GenBank/DDBJ databases">
        <authorList>
            <person name="Chaillou S."/>
        </authorList>
    </citation>
    <scope>NUCLEOTIDE SEQUENCE [LARGE SCALE GENOMIC DNA]</scope>
    <source>
        <strain evidence="10 11">MFPA15A1205</strain>
    </source>
</reference>
<dbReference type="Proteomes" id="UP000219564">
    <property type="component" value="Unassembled WGS sequence"/>
</dbReference>
<evidence type="ECO:0000256" key="6">
    <source>
        <dbReference type="ARBA" id="ARBA00023237"/>
    </source>
</evidence>
<dbReference type="PANTHER" id="PTHR30046:SF2">
    <property type="entry name" value="YOP PROTEINS TRANSLOCATION LIPOPROTEIN J"/>
    <property type="match status" value="1"/>
</dbReference>
<protein>
    <recommendedName>
        <fullName evidence="8">Lipoprotein</fullName>
    </recommendedName>
</protein>
<feature type="domain" description="Flagellar M-ring N-terminal" evidence="9">
    <location>
        <begin position="30"/>
        <end position="194"/>
    </location>
</feature>
<evidence type="ECO:0000313" key="10">
    <source>
        <dbReference type="EMBL" id="SOB54249.1"/>
    </source>
</evidence>
<organism evidence="10 11">
    <name type="scientific">Pseudomonas lundensis</name>
    <dbReference type="NCBI Taxonomy" id="86185"/>
    <lineage>
        <taxon>Bacteria</taxon>
        <taxon>Pseudomonadati</taxon>
        <taxon>Pseudomonadota</taxon>
        <taxon>Gammaproteobacteria</taxon>
        <taxon>Pseudomonadales</taxon>
        <taxon>Pseudomonadaceae</taxon>
        <taxon>Pseudomonas</taxon>
    </lineage>
</organism>
<evidence type="ECO:0000256" key="7">
    <source>
        <dbReference type="ARBA" id="ARBA00023288"/>
    </source>
</evidence>
<keyword evidence="3 8" id="KW-0732">Signal</keyword>
<feature type="transmembrane region" description="Helical" evidence="8">
    <location>
        <begin position="226"/>
        <end position="247"/>
    </location>
</feature>
<sequence length="252" mass="27618">MMRRVRTALKTVQRGLLLAAVLALAGCKIELYAGVSQKEGNEMLALLRSEGISADKQPDKDGKIKLLVEESDIAEAVDALKRKGYPRESFSTLKDVFPKDGLISSPVEERARLNYAKAQEISRTLSEIDGVLVARVHVVLPEERDGLGKKSSPASASVFIKHAADIQLDAYIPQIKQLVNNGIEGLSYDRISVVLVPSADVRQVPLAPHYDTLFSIQVTEDSRGRLIGLFGVMVALLLVSNAAQFMWHRTQA</sequence>
<evidence type="ECO:0000256" key="3">
    <source>
        <dbReference type="ARBA" id="ARBA00022729"/>
    </source>
</evidence>
<dbReference type="InterPro" id="IPR045851">
    <property type="entry name" value="AMP-bd_C_sf"/>
</dbReference>
<name>A0AAX2HD78_9PSED</name>
<dbReference type="InterPro" id="IPR006182">
    <property type="entry name" value="FliF_N_dom"/>
</dbReference>
<dbReference type="PANTHER" id="PTHR30046">
    <property type="entry name" value="FLAGELLAR M-RING PROTEIN"/>
    <property type="match status" value="1"/>
</dbReference>
<accession>A0AAX2HD78</accession>
<evidence type="ECO:0000256" key="8">
    <source>
        <dbReference type="RuleBase" id="RU364102"/>
    </source>
</evidence>
<keyword evidence="5 8" id="KW-0564">Palmitate</keyword>
<dbReference type="InterPro" id="IPR043427">
    <property type="entry name" value="YscJ/FliF"/>
</dbReference>
<gene>
    <name evidence="10" type="primary">yscJ</name>
    <name evidence="10" type="ORF">PLUA15_50122</name>
</gene>
<dbReference type="PRINTS" id="PR01338">
    <property type="entry name" value="TYPE3OMKPROT"/>
</dbReference>
<evidence type="ECO:0000256" key="2">
    <source>
        <dbReference type="ARBA" id="ARBA00009509"/>
    </source>
</evidence>
<dbReference type="GO" id="GO:0009306">
    <property type="term" value="P:protein secretion"/>
    <property type="evidence" value="ECO:0007669"/>
    <property type="project" value="InterPro"/>
</dbReference>
<dbReference type="Gene3D" id="3.30.70.1530">
    <property type="entry name" value="Hypothetical protein rpa1041"/>
    <property type="match status" value="1"/>
</dbReference>
<keyword evidence="8" id="KW-0812">Transmembrane</keyword>